<dbReference type="OMA" id="NKEWFAL"/>
<dbReference type="AlphaFoldDB" id="A0A0L0C4L7"/>
<evidence type="ECO:0008006" key="3">
    <source>
        <dbReference type="Google" id="ProtNLM"/>
    </source>
</evidence>
<proteinExistence type="predicted"/>
<organism evidence="1 2">
    <name type="scientific">Lucilia cuprina</name>
    <name type="common">Green bottle fly</name>
    <name type="synonym">Australian sheep blowfly</name>
    <dbReference type="NCBI Taxonomy" id="7375"/>
    <lineage>
        <taxon>Eukaryota</taxon>
        <taxon>Metazoa</taxon>
        <taxon>Ecdysozoa</taxon>
        <taxon>Arthropoda</taxon>
        <taxon>Hexapoda</taxon>
        <taxon>Insecta</taxon>
        <taxon>Pterygota</taxon>
        <taxon>Neoptera</taxon>
        <taxon>Endopterygota</taxon>
        <taxon>Diptera</taxon>
        <taxon>Brachycera</taxon>
        <taxon>Muscomorpha</taxon>
        <taxon>Oestroidea</taxon>
        <taxon>Calliphoridae</taxon>
        <taxon>Luciliinae</taxon>
        <taxon>Lucilia</taxon>
    </lineage>
</organism>
<comment type="caution">
    <text evidence="1">The sequence shown here is derived from an EMBL/GenBank/DDBJ whole genome shotgun (WGS) entry which is preliminary data.</text>
</comment>
<name>A0A0L0C4L7_LUCCU</name>
<dbReference type="OrthoDB" id="8004744at2759"/>
<protein>
    <recommendedName>
        <fullName evidence="3">Mab-21-like HhH/H2TH-like domain-containing protein</fullName>
    </recommendedName>
</protein>
<sequence>MPKNNNFIKYFNHLIDYQNQSLPDNKLYRDYIIIYDYLMDLLQKDDVIGKFLVRRKQQASNINADILLDLTKLFNARSYVHEPFLCLTLEGCDNKQFINILHPFCNRNLSIVSRNITKNIWLALQRGLSRMGTFVRGFQGDIYELSISSKNYNDNYIIINAYNEDISLNINLRILIKFTNHLNNERKSQPYPKHELNKEWFALVPRRESFTYEVCFPQLELELKHKCSKLVLILRLLRFLFEKHKQLSRLDVGFVEAIIYSEYLENVRGLKNFKQDYMFYFKGALTRIFNAFETKKSPYFWNERFNLVKYFDNICLVSTLLRHLNIMFTNFNSIKKNESLTYEEFFEFFDFKMDPFSYEVDQFGIFKSY</sequence>
<gene>
    <name evidence="1" type="ORF">FF38_02644</name>
</gene>
<accession>A0A0L0C4L7</accession>
<reference evidence="1 2" key="1">
    <citation type="journal article" date="2015" name="Nat. Commun.">
        <title>Lucilia cuprina genome unlocks parasitic fly biology to underpin future interventions.</title>
        <authorList>
            <person name="Anstead C.A."/>
            <person name="Korhonen P.K."/>
            <person name="Young N.D."/>
            <person name="Hall R.S."/>
            <person name="Jex A.R."/>
            <person name="Murali S.C."/>
            <person name="Hughes D.S."/>
            <person name="Lee S.F."/>
            <person name="Perry T."/>
            <person name="Stroehlein A.J."/>
            <person name="Ansell B.R."/>
            <person name="Breugelmans B."/>
            <person name="Hofmann A."/>
            <person name="Qu J."/>
            <person name="Dugan S."/>
            <person name="Lee S.L."/>
            <person name="Chao H."/>
            <person name="Dinh H."/>
            <person name="Han Y."/>
            <person name="Doddapaneni H.V."/>
            <person name="Worley K.C."/>
            <person name="Muzny D.M."/>
            <person name="Ioannidis P."/>
            <person name="Waterhouse R.M."/>
            <person name="Zdobnov E.M."/>
            <person name="James P.J."/>
            <person name="Bagnall N.H."/>
            <person name="Kotze A.C."/>
            <person name="Gibbs R.A."/>
            <person name="Richards S."/>
            <person name="Batterham P."/>
            <person name="Gasser R.B."/>
        </authorList>
    </citation>
    <scope>NUCLEOTIDE SEQUENCE [LARGE SCALE GENOMIC DNA]</scope>
    <source>
        <strain evidence="1 2">LS</strain>
        <tissue evidence="1">Full body</tissue>
    </source>
</reference>
<dbReference type="EMBL" id="JRES01000930">
    <property type="protein sequence ID" value="KNC27186.1"/>
    <property type="molecule type" value="Genomic_DNA"/>
</dbReference>
<evidence type="ECO:0000313" key="1">
    <source>
        <dbReference type="EMBL" id="KNC27186.1"/>
    </source>
</evidence>
<evidence type="ECO:0000313" key="2">
    <source>
        <dbReference type="Proteomes" id="UP000037069"/>
    </source>
</evidence>
<keyword evidence="2" id="KW-1185">Reference proteome</keyword>
<dbReference type="Proteomes" id="UP000037069">
    <property type="component" value="Unassembled WGS sequence"/>
</dbReference>